<dbReference type="AlphaFoldDB" id="A0A1I8B9B2"/>
<name>A0A1I8B9B2_MELHA</name>
<reference evidence="2" key="1">
    <citation type="submission" date="2016-11" db="UniProtKB">
        <authorList>
            <consortium name="WormBaseParasite"/>
        </authorList>
    </citation>
    <scope>IDENTIFICATION</scope>
</reference>
<proteinExistence type="predicted"/>
<dbReference type="WBParaSite" id="MhA1_Contig1616.frz3.gene14">
    <property type="protein sequence ID" value="MhA1_Contig1616.frz3.gene14"/>
    <property type="gene ID" value="MhA1_Contig1616.frz3.gene14"/>
</dbReference>
<organism evidence="1 2">
    <name type="scientific">Meloidogyne hapla</name>
    <name type="common">Root-knot nematode worm</name>
    <dbReference type="NCBI Taxonomy" id="6305"/>
    <lineage>
        <taxon>Eukaryota</taxon>
        <taxon>Metazoa</taxon>
        <taxon>Ecdysozoa</taxon>
        <taxon>Nematoda</taxon>
        <taxon>Chromadorea</taxon>
        <taxon>Rhabditida</taxon>
        <taxon>Tylenchina</taxon>
        <taxon>Tylenchomorpha</taxon>
        <taxon>Tylenchoidea</taxon>
        <taxon>Meloidogynidae</taxon>
        <taxon>Meloidogyninae</taxon>
        <taxon>Meloidogyne</taxon>
    </lineage>
</organism>
<dbReference type="Proteomes" id="UP000095281">
    <property type="component" value="Unplaced"/>
</dbReference>
<protein>
    <submittedName>
        <fullName evidence="2">Uncharacterized protein</fullName>
    </submittedName>
</protein>
<sequence length="70" mass="8407">MDEDIQMIDFYKEEFNIPSPPFLKYKKKLEMKEKGTLFCFEGLVPMAHEMIKWNNIQLYLLNDASENDDQ</sequence>
<keyword evidence="1" id="KW-1185">Reference proteome</keyword>
<evidence type="ECO:0000313" key="1">
    <source>
        <dbReference type="Proteomes" id="UP000095281"/>
    </source>
</evidence>
<accession>A0A1I8B9B2</accession>
<evidence type="ECO:0000313" key="2">
    <source>
        <dbReference type="WBParaSite" id="MhA1_Contig1616.frz3.gene14"/>
    </source>
</evidence>